<accession>A0A2W5SY73</accession>
<evidence type="ECO:0000313" key="2">
    <source>
        <dbReference type="EMBL" id="PZR04275.1"/>
    </source>
</evidence>
<evidence type="ECO:0000313" key="3">
    <source>
        <dbReference type="Proteomes" id="UP000249061"/>
    </source>
</evidence>
<protein>
    <recommendedName>
        <fullName evidence="1">PilZ domain-containing protein</fullName>
    </recommendedName>
</protein>
<dbReference type="Proteomes" id="UP000249061">
    <property type="component" value="Unassembled WGS sequence"/>
</dbReference>
<proteinExistence type="predicted"/>
<evidence type="ECO:0000259" key="1">
    <source>
        <dbReference type="Pfam" id="PF07238"/>
    </source>
</evidence>
<organism evidence="2 3">
    <name type="scientific">Archangium gephyra</name>
    <dbReference type="NCBI Taxonomy" id="48"/>
    <lineage>
        <taxon>Bacteria</taxon>
        <taxon>Pseudomonadati</taxon>
        <taxon>Myxococcota</taxon>
        <taxon>Myxococcia</taxon>
        <taxon>Myxococcales</taxon>
        <taxon>Cystobacterineae</taxon>
        <taxon>Archangiaceae</taxon>
        <taxon>Archangium</taxon>
    </lineage>
</organism>
<dbReference type="SUPFAM" id="SSF141371">
    <property type="entry name" value="PilZ domain-like"/>
    <property type="match status" value="1"/>
</dbReference>
<dbReference type="GO" id="GO:0035438">
    <property type="term" value="F:cyclic-di-GMP binding"/>
    <property type="evidence" value="ECO:0007669"/>
    <property type="project" value="InterPro"/>
</dbReference>
<feature type="domain" description="PilZ" evidence="1">
    <location>
        <begin position="16"/>
        <end position="110"/>
    </location>
</feature>
<dbReference type="Pfam" id="PF07238">
    <property type="entry name" value="PilZ"/>
    <property type="match status" value="1"/>
</dbReference>
<sequence length="128" mass="13945">MERSLLEKDDTMFDDNRSHRRVACSARFLGASTTALRGDIVDISSSGLCLSVDAALERGRELHLEFDLPAGRVEAVGEVRWVVEKEGRAELGVRFVRISTESLAVIAQAVAPKSTVGGAWSGQFAVRR</sequence>
<dbReference type="Gene3D" id="2.40.10.220">
    <property type="entry name" value="predicted glycosyltransferase like domains"/>
    <property type="match status" value="1"/>
</dbReference>
<name>A0A2W5SY73_9BACT</name>
<gene>
    <name evidence="2" type="ORF">DI536_34600</name>
</gene>
<comment type="caution">
    <text evidence="2">The sequence shown here is derived from an EMBL/GenBank/DDBJ whole genome shotgun (WGS) entry which is preliminary data.</text>
</comment>
<dbReference type="AlphaFoldDB" id="A0A2W5SY73"/>
<reference evidence="2 3" key="1">
    <citation type="submission" date="2017-08" db="EMBL/GenBank/DDBJ databases">
        <title>Infants hospitalized years apart are colonized by the same room-sourced microbial strains.</title>
        <authorList>
            <person name="Brooks B."/>
            <person name="Olm M.R."/>
            <person name="Firek B.A."/>
            <person name="Baker R."/>
            <person name="Thomas B.C."/>
            <person name="Morowitz M.J."/>
            <person name="Banfield J.F."/>
        </authorList>
    </citation>
    <scope>NUCLEOTIDE SEQUENCE [LARGE SCALE GENOMIC DNA]</scope>
    <source>
        <strain evidence="2">S2_003_000_R2_14</strain>
    </source>
</reference>
<dbReference type="InterPro" id="IPR009875">
    <property type="entry name" value="PilZ_domain"/>
</dbReference>
<dbReference type="EMBL" id="QFQP01000061">
    <property type="protein sequence ID" value="PZR04275.1"/>
    <property type="molecule type" value="Genomic_DNA"/>
</dbReference>